<evidence type="ECO:0000256" key="2">
    <source>
        <dbReference type="RuleBase" id="RU000363"/>
    </source>
</evidence>
<dbReference type="InterPro" id="IPR020904">
    <property type="entry name" value="Sc_DH/Rdtase_CS"/>
</dbReference>
<dbReference type="InterPro" id="IPR002347">
    <property type="entry name" value="SDR_fam"/>
</dbReference>
<organism evidence="3 4">
    <name type="scientific">Sediminihaliea albiluteola</name>
    <dbReference type="NCBI Taxonomy" id="2758564"/>
    <lineage>
        <taxon>Bacteria</taxon>
        <taxon>Pseudomonadati</taxon>
        <taxon>Pseudomonadota</taxon>
        <taxon>Gammaproteobacteria</taxon>
        <taxon>Cellvibrionales</taxon>
        <taxon>Halieaceae</taxon>
        <taxon>Sediminihaliea</taxon>
    </lineage>
</organism>
<accession>A0A7W2TWT1</accession>
<sequence length="265" mass="28663">MAQLQGKVAFITGASRGVGLGVARAYAKEGATVILAARSVEVGKQAEQQINRDYPQGRAVFLETDITNKQQLEQNLEQVAADIGDIDILINNATAGDGQPAHLEDTSEQNINKLIQVNYHAPLWAMQKVFPSMKAKGWGRVISMASLNGINAHRFSVGYNSSKEALRALTRTAAAEWGRHNITCNIICPAAVTETWEAYTQWDPESARSILQQIPMQRMGDSEHDIGPLAVFLGSDAGGFITGNTIHADGGGHINGVPWFTELPE</sequence>
<keyword evidence="4" id="KW-1185">Reference proteome</keyword>
<comment type="caution">
    <text evidence="3">The sequence shown here is derived from an EMBL/GenBank/DDBJ whole genome shotgun (WGS) entry which is preliminary data.</text>
</comment>
<gene>
    <name evidence="3" type="ORF">H2508_09550</name>
</gene>
<proteinExistence type="inferred from homology"/>
<dbReference type="AlphaFoldDB" id="A0A7W2TWT1"/>
<protein>
    <submittedName>
        <fullName evidence="3">SDR family oxidoreductase</fullName>
    </submittedName>
</protein>
<dbReference type="PRINTS" id="PR00080">
    <property type="entry name" value="SDRFAMILY"/>
</dbReference>
<dbReference type="EMBL" id="JACFXU010000014">
    <property type="protein sequence ID" value="MBA6413353.1"/>
    <property type="molecule type" value="Genomic_DNA"/>
</dbReference>
<dbReference type="PRINTS" id="PR00081">
    <property type="entry name" value="GDHRDH"/>
</dbReference>
<name>A0A7W2TWT1_9GAMM</name>
<dbReference type="GO" id="GO:0032787">
    <property type="term" value="P:monocarboxylic acid metabolic process"/>
    <property type="evidence" value="ECO:0007669"/>
    <property type="project" value="UniProtKB-ARBA"/>
</dbReference>
<dbReference type="PANTHER" id="PTHR42879">
    <property type="entry name" value="3-OXOACYL-(ACYL-CARRIER-PROTEIN) REDUCTASE"/>
    <property type="match status" value="1"/>
</dbReference>
<reference evidence="3 4" key="1">
    <citation type="submission" date="2020-07" db="EMBL/GenBank/DDBJ databases">
        <title>Halieaceae bacterium, F7430, whole genome shotgun sequencing project.</title>
        <authorList>
            <person name="Jiang S."/>
            <person name="Liu Z.W."/>
            <person name="Du Z.J."/>
        </authorList>
    </citation>
    <scope>NUCLEOTIDE SEQUENCE [LARGE SCALE GENOMIC DNA]</scope>
    <source>
        <strain evidence="3 4">F7430</strain>
    </source>
</reference>
<dbReference type="FunFam" id="3.40.50.720:FF:000084">
    <property type="entry name" value="Short-chain dehydrogenase reductase"/>
    <property type="match status" value="1"/>
</dbReference>
<dbReference type="Proteomes" id="UP000539350">
    <property type="component" value="Unassembled WGS sequence"/>
</dbReference>
<dbReference type="CDD" id="cd05233">
    <property type="entry name" value="SDR_c"/>
    <property type="match status" value="1"/>
</dbReference>
<evidence type="ECO:0000256" key="1">
    <source>
        <dbReference type="ARBA" id="ARBA00006484"/>
    </source>
</evidence>
<dbReference type="SUPFAM" id="SSF51735">
    <property type="entry name" value="NAD(P)-binding Rossmann-fold domains"/>
    <property type="match status" value="1"/>
</dbReference>
<dbReference type="InterPro" id="IPR050259">
    <property type="entry name" value="SDR"/>
</dbReference>
<evidence type="ECO:0000313" key="4">
    <source>
        <dbReference type="Proteomes" id="UP000539350"/>
    </source>
</evidence>
<evidence type="ECO:0000313" key="3">
    <source>
        <dbReference type="EMBL" id="MBA6413353.1"/>
    </source>
</evidence>
<dbReference type="RefSeq" id="WP_182172401.1">
    <property type="nucleotide sequence ID" value="NZ_JACFXU010000014.1"/>
</dbReference>
<dbReference type="Gene3D" id="3.40.50.720">
    <property type="entry name" value="NAD(P)-binding Rossmann-like Domain"/>
    <property type="match status" value="1"/>
</dbReference>
<comment type="similarity">
    <text evidence="1 2">Belongs to the short-chain dehydrogenases/reductases (SDR) family.</text>
</comment>
<dbReference type="PROSITE" id="PS00061">
    <property type="entry name" value="ADH_SHORT"/>
    <property type="match status" value="1"/>
</dbReference>
<dbReference type="InterPro" id="IPR036291">
    <property type="entry name" value="NAD(P)-bd_dom_sf"/>
</dbReference>
<dbReference type="Pfam" id="PF00106">
    <property type="entry name" value="adh_short"/>
    <property type="match status" value="1"/>
</dbReference>